<name>A0A1M6Q8A5_9CLOT</name>
<dbReference type="Pfam" id="PF00072">
    <property type="entry name" value="Response_reg"/>
    <property type="match status" value="1"/>
</dbReference>
<reference evidence="12 13" key="1">
    <citation type="submission" date="2016-11" db="EMBL/GenBank/DDBJ databases">
        <authorList>
            <person name="Jaros S."/>
            <person name="Januszkiewicz K."/>
            <person name="Wedrychowicz H."/>
        </authorList>
    </citation>
    <scope>NUCLEOTIDE SEQUENCE [LARGE SCALE GENOMIC DNA]</scope>
    <source>
        <strain evidence="12 13">DSM 3090</strain>
    </source>
</reference>
<gene>
    <name evidence="12" type="ORF">SAMN02745248_01938</name>
</gene>
<dbReference type="InterPro" id="IPR016032">
    <property type="entry name" value="Sig_transdc_resp-reg_C-effctor"/>
</dbReference>
<dbReference type="InterPro" id="IPR011006">
    <property type="entry name" value="CheY-like_superfamily"/>
</dbReference>
<dbReference type="InterPro" id="IPR036388">
    <property type="entry name" value="WH-like_DNA-bd_sf"/>
</dbReference>
<dbReference type="SUPFAM" id="SSF52172">
    <property type="entry name" value="CheY-like"/>
    <property type="match status" value="1"/>
</dbReference>
<dbReference type="Pfam" id="PF00486">
    <property type="entry name" value="Trans_reg_C"/>
    <property type="match status" value="1"/>
</dbReference>
<sequence length="232" mass="27185">MGEKILIVEDEENIRSFVRLFLKKNGYDVIDTDSGIEALNLVVAHKPKLVVLDVMLPDIDGFKVCSEIRKHNDDVGVIMLTARSQDQDKIQGLETGADDYMVKPFNPKELLLRIKSILRRFNDEKAEDTIIHDGPFILNIYERKLYKNNEEIYVTPKEFTIMENFMKNPGKSFSREELLSEIWGWDFYGESKIVDVNIRRLRTKIEEMPSEPKYIETVWGKGYRWCNEKNDD</sequence>
<keyword evidence="4" id="KW-0805">Transcription regulation</keyword>
<evidence type="ECO:0000259" key="10">
    <source>
        <dbReference type="PROSITE" id="PS50110"/>
    </source>
</evidence>
<evidence type="ECO:0000256" key="9">
    <source>
        <dbReference type="PROSITE-ProRule" id="PRU01091"/>
    </source>
</evidence>
<evidence type="ECO:0000256" key="1">
    <source>
        <dbReference type="ARBA" id="ARBA00018672"/>
    </source>
</evidence>
<feature type="domain" description="OmpR/PhoB-type" evidence="11">
    <location>
        <begin position="127"/>
        <end position="227"/>
    </location>
</feature>
<evidence type="ECO:0000256" key="3">
    <source>
        <dbReference type="ARBA" id="ARBA00023012"/>
    </source>
</evidence>
<dbReference type="EMBL" id="FRAD01000015">
    <property type="protein sequence ID" value="SHK16431.1"/>
    <property type="molecule type" value="Genomic_DNA"/>
</dbReference>
<dbReference type="PROSITE" id="PS51755">
    <property type="entry name" value="OMPR_PHOB"/>
    <property type="match status" value="1"/>
</dbReference>
<feature type="modified residue" description="4-aspartylphosphate" evidence="8">
    <location>
        <position position="53"/>
    </location>
</feature>
<dbReference type="GO" id="GO:0000976">
    <property type="term" value="F:transcription cis-regulatory region binding"/>
    <property type="evidence" value="ECO:0007669"/>
    <property type="project" value="TreeGrafter"/>
</dbReference>
<dbReference type="Gene3D" id="6.10.250.690">
    <property type="match status" value="1"/>
</dbReference>
<evidence type="ECO:0000256" key="5">
    <source>
        <dbReference type="ARBA" id="ARBA00023125"/>
    </source>
</evidence>
<dbReference type="RefSeq" id="WP_072903891.1">
    <property type="nucleotide sequence ID" value="NZ_FRAD01000015.1"/>
</dbReference>
<keyword evidence="5 9" id="KW-0238">DNA-binding</keyword>
<dbReference type="OrthoDB" id="9790442at2"/>
<feature type="DNA-binding region" description="OmpR/PhoB-type" evidence="9">
    <location>
        <begin position="127"/>
        <end position="227"/>
    </location>
</feature>
<evidence type="ECO:0000256" key="6">
    <source>
        <dbReference type="ARBA" id="ARBA00023163"/>
    </source>
</evidence>
<dbReference type="InterPro" id="IPR001867">
    <property type="entry name" value="OmpR/PhoB-type_DNA-bd"/>
</dbReference>
<keyword evidence="3" id="KW-0902">Two-component regulatory system</keyword>
<keyword evidence="13" id="KW-1185">Reference proteome</keyword>
<evidence type="ECO:0000313" key="13">
    <source>
        <dbReference type="Proteomes" id="UP000183952"/>
    </source>
</evidence>
<dbReference type="InterPro" id="IPR001789">
    <property type="entry name" value="Sig_transdc_resp-reg_receiver"/>
</dbReference>
<dbReference type="SMART" id="SM00448">
    <property type="entry name" value="REC"/>
    <property type="match status" value="1"/>
</dbReference>
<evidence type="ECO:0000256" key="8">
    <source>
        <dbReference type="PROSITE-ProRule" id="PRU00169"/>
    </source>
</evidence>
<dbReference type="Gene3D" id="3.40.50.2300">
    <property type="match status" value="1"/>
</dbReference>
<dbReference type="CDD" id="cd17574">
    <property type="entry name" value="REC_OmpR"/>
    <property type="match status" value="1"/>
</dbReference>
<dbReference type="FunFam" id="3.40.50.2300:FF:000001">
    <property type="entry name" value="DNA-binding response regulator PhoB"/>
    <property type="match status" value="1"/>
</dbReference>
<keyword evidence="2 8" id="KW-0597">Phosphoprotein</keyword>
<dbReference type="STRING" id="1121331.SAMN02745248_01938"/>
<feature type="domain" description="Response regulatory" evidence="10">
    <location>
        <begin position="4"/>
        <end position="118"/>
    </location>
</feature>
<organism evidence="12 13">
    <name type="scientific">Hathewaya proteolytica DSM 3090</name>
    <dbReference type="NCBI Taxonomy" id="1121331"/>
    <lineage>
        <taxon>Bacteria</taxon>
        <taxon>Bacillati</taxon>
        <taxon>Bacillota</taxon>
        <taxon>Clostridia</taxon>
        <taxon>Eubacteriales</taxon>
        <taxon>Clostridiaceae</taxon>
        <taxon>Hathewaya</taxon>
    </lineage>
</organism>
<dbReference type="AlphaFoldDB" id="A0A1M6Q8A5"/>
<dbReference type="SMART" id="SM00862">
    <property type="entry name" value="Trans_reg_C"/>
    <property type="match status" value="1"/>
</dbReference>
<dbReference type="GO" id="GO:0000156">
    <property type="term" value="F:phosphorelay response regulator activity"/>
    <property type="evidence" value="ECO:0007669"/>
    <property type="project" value="TreeGrafter"/>
</dbReference>
<dbReference type="GO" id="GO:0032993">
    <property type="term" value="C:protein-DNA complex"/>
    <property type="evidence" value="ECO:0007669"/>
    <property type="project" value="TreeGrafter"/>
</dbReference>
<evidence type="ECO:0000256" key="7">
    <source>
        <dbReference type="ARBA" id="ARBA00024867"/>
    </source>
</evidence>
<dbReference type="FunFam" id="1.10.10.10:FF:000018">
    <property type="entry name" value="DNA-binding response regulator ResD"/>
    <property type="match status" value="1"/>
</dbReference>
<dbReference type="Proteomes" id="UP000183952">
    <property type="component" value="Unassembled WGS sequence"/>
</dbReference>
<protein>
    <recommendedName>
        <fullName evidence="1">Stage 0 sporulation protein A homolog</fullName>
    </recommendedName>
</protein>
<dbReference type="Gene3D" id="1.10.10.10">
    <property type="entry name" value="Winged helix-like DNA-binding domain superfamily/Winged helix DNA-binding domain"/>
    <property type="match status" value="1"/>
</dbReference>
<dbReference type="PANTHER" id="PTHR48111">
    <property type="entry name" value="REGULATOR OF RPOS"/>
    <property type="match status" value="1"/>
</dbReference>
<comment type="function">
    <text evidence="7">May play the central regulatory role in sporulation. It may be an element of the effector pathway responsible for the activation of sporulation genes in response to nutritional stress. Spo0A may act in concert with spo0H (a sigma factor) to control the expression of some genes that are critical to the sporulation process.</text>
</comment>
<evidence type="ECO:0000256" key="2">
    <source>
        <dbReference type="ARBA" id="ARBA00022553"/>
    </source>
</evidence>
<evidence type="ECO:0000313" key="12">
    <source>
        <dbReference type="EMBL" id="SHK16431.1"/>
    </source>
</evidence>
<dbReference type="PANTHER" id="PTHR48111:SF54">
    <property type="entry name" value="STAGE 0 SPORULATION PROTEIN A HOMOLOG"/>
    <property type="match status" value="1"/>
</dbReference>
<dbReference type="GO" id="GO:0005829">
    <property type="term" value="C:cytosol"/>
    <property type="evidence" value="ECO:0007669"/>
    <property type="project" value="TreeGrafter"/>
</dbReference>
<dbReference type="SUPFAM" id="SSF46894">
    <property type="entry name" value="C-terminal effector domain of the bipartite response regulators"/>
    <property type="match status" value="1"/>
</dbReference>
<dbReference type="GO" id="GO:0006355">
    <property type="term" value="P:regulation of DNA-templated transcription"/>
    <property type="evidence" value="ECO:0007669"/>
    <property type="project" value="InterPro"/>
</dbReference>
<dbReference type="CDD" id="cd00383">
    <property type="entry name" value="trans_reg_C"/>
    <property type="match status" value="1"/>
</dbReference>
<accession>A0A1M6Q8A5</accession>
<proteinExistence type="predicted"/>
<keyword evidence="6" id="KW-0804">Transcription</keyword>
<evidence type="ECO:0000256" key="4">
    <source>
        <dbReference type="ARBA" id="ARBA00023015"/>
    </source>
</evidence>
<dbReference type="PROSITE" id="PS50110">
    <property type="entry name" value="RESPONSE_REGULATORY"/>
    <property type="match status" value="1"/>
</dbReference>
<dbReference type="InterPro" id="IPR039420">
    <property type="entry name" value="WalR-like"/>
</dbReference>
<evidence type="ECO:0000259" key="11">
    <source>
        <dbReference type="PROSITE" id="PS51755"/>
    </source>
</evidence>